<dbReference type="InterPro" id="IPR010982">
    <property type="entry name" value="Lambda_DNA-bd_dom_sf"/>
</dbReference>
<organism evidence="2">
    <name type="scientific">Podoviridae sp. ctn7K25</name>
    <dbReference type="NCBI Taxonomy" id="2825273"/>
    <lineage>
        <taxon>Viruses</taxon>
        <taxon>Duplodnaviria</taxon>
        <taxon>Heunggongvirae</taxon>
        <taxon>Uroviricota</taxon>
        <taxon>Caudoviricetes</taxon>
    </lineage>
</organism>
<protein>
    <submittedName>
        <fullName evidence="2">Helix-turn-helix XRE-family like protein</fullName>
    </submittedName>
</protein>
<evidence type="ECO:0000313" key="2">
    <source>
        <dbReference type="EMBL" id="DAE16657.1"/>
    </source>
</evidence>
<dbReference type="CDD" id="cd00093">
    <property type="entry name" value="HTH_XRE"/>
    <property type="match status" value="1"/>
</dbReference>
<dbReference type="EMBL" id="BK015629">
    <property type="protein sequence ID" value="DAE16657.1"/>
    <property type="molecule type" value="Genomic_DNA"/>
</dbReference>
<dbReference type="Gene3D" id="1.10.260.40">
    <property type="entry name" value="lambda repressor-like DNA-binding domains"/>
    <property type="match status" value="1"/>
</dbReference>
<accession>A0A8S5QCX7</accession>
<dbReference type="Pfam" id="PF01381">
    <property type="entry name" value="HTH_3"/>
    <property type="match status" value="1"/>
</dbReference>
<reference evidence="2" key="1">
    <citation type="journal article" date="2021" name="Proc. Natl. Acad. Sci. U.S.A.">
        <title>A Catalog of Tens of Thousands of Viruses from Human Metagenomes Reveals Hidden Associations with Chronic Diseases.</title>
        <authorList>
            <person name="Tisza M.J."/>
            <person name="Buck C.B."/>
        </authorList>
    </citation>
    <scope>NUCLEOTIDE SEQUENCE</scope>
    <source>
        <strain evidence="2">Ctn7K25</strain>
    </source>
</reference>
<dbReference type="PROSITE" id="PS50943">
    <property type="entry name" value="HTH_CROC1"/>
    <property type="match status" value="1"/>
</dbReference>
<evidence type="ECO:0000259" key="1">
    <source>
        <dbReference type="PROSITE" id="PS50943"/>
    </source>
</evidence>
<name>A0A8S5QCX7_9CAUD</name>
<proteinExistence type="predicted"/>
<dbReference type="SUPFAM" id="SSF47413">
    <property type="entry name" value="lambda repressor-like DNA-binding domains"/>
    <property type="match status" value="1"/>
</dbReference>
<sequence>MLMRIERVNIGLSIEQKLNELGMSKSEFGRKIGIPQQNVNRILDKTSIDTEKLATISEALDYNFFTEFVDDLSATQSVSLAGNNNQVNGHGAHGNINGDVNTAVLQERIKSLEALLAEKERLINVLLEGRK</sequence>
<dbReference type="GO" id="GO:0003677">
    <property type="term" value="F:DNA binding"/>
    <property type="evidence" value="ECO:0007669"/>
    <property type="project" value="InterPro"/>
</dbReference>
<dbReference type="InterPro" id="IPR001387">
    <property type="entry name" value="Cro/C1-type_HTH"/>
</dbReference>
<feature type="domain" description="HTH cro/C1-type" evidence="1">
    <location>
        <begin position="14"/>
        <end position="65"/>
    </location>
</feature>